<feature type="compositionally biased region" description="Low complexity" evidence="1">
    <location>
        <begin position="678"/>
        <end position="689"/>
    </location>
</feature>
<dbReference type="AlphaFoldDB" id="A0AAD3CLB6"/>
<feature type="compositionally biased region" description="Pro residues" evidence="1">
    <location>
        <begin position="489"/>
        <end position="498"/>
    </location>
</feature>
<feature type="chain" id="PRO_5042275432" description="Calmodulin" evidence="2">
    <location>
        <begin position="21"/>
        <end position="967"/>
    </location>
</feature>
<feature type="compositionally biased region" description="Pro residues" evidence="1">
    <location>
        <begin position="62"/>
        <end position="72"/>
    </location>
</feature>
<evidence type="ECO:0000313" key="4">
    <source>
        <dbReference type="Proteomes" id="UP001054902"/>
    </source>
</evidence>
<sequence>MKFSKQTLTATLFLAGSVSSFLSPNGQTKTFNRETLTCTSSQLQASFLDNLPNPFETSQTTPRPPSTPPPVSNEPEALFSRARAIIASDFGLADPSFLSSDFKWVGPDYAKDGTLSKEEYLAASKFFNLRQAFPDLDYRAHDFRLDPDDPFTVRLTARTVGTMRGELRLRSESLEPTGVRMVCPPEAISMTFDETSGKLKKLCNGFTMDRLVGNTGGLCGVKAAATVAGAPPSEWEVYPPAVVIGRFFGRSVKQLKEPNDVFLAPFPETVMIQLAKGVLAGELGTKDPDLLAEEFTFTGPVVGPLSKKQFLDAFSSFNIRDAFPDLQENYSNFRVDPYDPYRVWYDVKSTGTRTGTIAGVEGNGAKYIGPPEVQSMTFDDDGFCTRLTAGAVMDPTYGNTGGLGGVFGILYATGVPLPAFSTRSLPEILSRVQKSILSPISGKPVDDFGVETIVEETKPVPPPEPVKKIVEAPPKPVAEVALPVKNVAPPKPVPPPMPPKEKKSVPKPKPPPAPVAKKVEPKTTVKKDVPISDDPVDPVTDVFSNLFGAKSESKDEVPKAKASEKKPSPPKSNVVEEQKAALKAAAEKRKKEAEEKKAALAEKKRLEAEQKKAALEAKKKEAEEKRLAAIAANEAKKKEAMEKKAAAAKETEALGLLETAKRGATISLGFLNFGGGKADSSASPSSKAPRGVPTLSKWYQNNDGSITGLISGSSSFSDGESVTTSSIQGKPAVDTVVSTASGSKYYLDSTTGSKPFFNFGGSKKADPVPAAPAKSTAVDAKKAAAEAKKAAAEEKKAKLEAAKKAKEEELARKKAELEAKKAKLAEEKKAALEKKKQEAEEKRLAAQKKKATPVSKKVDPKAASILAGAKKGGTIPLKKEEPKSAGLFALGGSSQKKKAASTPQPPKGVPVINKFKANRDGSVTGFITGSPNFSEGERVTTSKLAPNQTVEAGVVVTTVSGSKYFLL</sequence>
<reference evidence="3 4" key="1">
    <citation type="journal article" date="2021" name="Sci. Rep.">
        <title>The genome of the diatom Chaetoceros tenuissimus carries an ancient integrated fragment of an extant virus.</title>
        <authorList>
            <person name="Hongo Y."/>
            <person name="Kimura K."/>
            <person name="Takaki Y."/>
            <person name="Yoshida Y."/>
            <person name="Baba S."/>
            <person name="Kobayashi G."/>
            <person name="Nagasaki K."/>
            <person name="Hano T."/>
            <person name="Tomaru Y."/>
        </authorList>
    </citation>
    <scope>NUCLEOTIDE SEQUENCE [LARGE SCALE GENOMIC DNA]</scope>
    <source>
        <strain evidence="3 4">NIES-3715</strain>
    </source>
</reference>
<dbReference type="EMBL" id="BLLK01000023">
    <property type="protein sequence ID" value="GFH47668.1"/>
    <property type="molecule type" value="Genomic_DNA"/>
</dbReference>
<gene>
    <name evidence="3" type="ORF">CTEN210_04143</name>
</gene>
<protein>
    <recommendedName>
        <fullName evidence="5">Calmodulin</fullName>
    </recommendedName>
</protein>
<feature type="region of interest" description="Disordered" evidence="1">
    <location>
        <begin position="51"/>
        <end position="75"/>
    </location>
</feature>
<keyword evidence="4" id="KW-1185">Reference proteome</keyword>
<organism evidence="3 4">
    <name type="scientific">Chaetoceros tenuissimus</name>
    <dbReference type="NCBI Taxonomy" id="426638"/>
    <lineage>
        <taxon>Eukaryota</taxon>
        <taxon>Sar</taxon>
        <taxon>Stramenopiles</taxon>
        <taxon>Ochrophyta</taxon>
        <taxon>Bacillariophyta</taxon>
        <taxon>Coscinodiscophyceae</taxon>
        <taxon>Chaetocerotophycidae</taxon>
        <taxon>Chaetocerotales</taxon>
        <taxon>Chaetocerotaceae</taxon>
        <taxon>Chaetoceros</taxon>
    </lineage>
</organism>
<evidence type="ECO:0008006" key="5">
    <source>
        <dbReference type="Google" id="ProtNLM"/>
    </source>
</evidence>
<feature type="compositionally biased region" description="Basic and acidic residues" evidence="1">
    <location>
        <begin position="574"/>
        <end position="600"/>
    </location>
</feature>
<comment type="caution">
    <text evidence="3">The sequence shown here is derived from an EMBL/GenBank/DDBJ whole genome shotgun (WGS) entry which is preliminary data.</text>
</comment>
<feature type="compositionally biased region" description="Basic and acidic residues" evidence="1">
    <location>
        <begin position="517"/>
        <end position="530"/>
    </location>
</feature>
<feature type="region of interest" description="Disordered" evidence="1">
    <location>
        <begin position="888"/>
        <end position="910"/>
    </location>
</feature>
<accession>A0AAD3CLB6</accession>
<evidence type="ECO:0000256" key="2">
    <source>
        <dbReference type="SAM" id="SignalP"/>
    </source>
</evidence>
<name>A0AAD3CLB6_9STRA</name>
<proteinExistence type="predicted"/>
<feature type="region of interest" description="Disordered" evidence="1">
    <location>
        <begin position="676"/>
        <end position="696"/>
    </location>
</feature>
<feature type="compositionally biased region" description="Basic and acidic residues" evidence="1">
    <location>
        <begin position="551"/>
        <end position="567"/>
    </location>
</feature>
<feature type="region of interest" description="Disordered" evidence="1">
    <location>
        <begin position="486"/>
        <end position="600"/>
    </location>
</feature>
<feature type="signal peptide" evidence="2">
    <location>
        <begin position="1"/>
        <end position="20"/>
    </location>
</feature>
<evidence type="ECO:0000256" key="1">
    <source>
        <dbReference type="SAM" id="MobiDB-lite"/>
    </source>
</evidence>
<feature type="region of interest" description="Disordered" evidence="1">
    <location>
        <begin position="828"/>
        <end position="859"/>
    </location>
</feature>
<evidence type="ECO:0000313" key="3">
    <source>
        <dbReference type="EMBL" id="GFH47668.1"/>
    </source>
</evidence>
<feature type="compositionally biased region" description="Basic and acidic residues" evidence="1">
    <location>
        <begin position="828"/>
        <end position="844"/>
    </location>
</feature>
<dbReference type="InterPro" id="IPR051425">
    <property type="entry name" value="Formin_Homology"/>
</dbReference>
<dbReference type="PANTHER" id="PTHR45725">
    <property type="entry name" value="FORMIN HOMOLOGY 2 FAMILY MEMBER"/>
    <property type="match status" value="1"/>
</dbReference>
<keyword evidence="2" id="KW-0732">Signal</keyword>
<dbReference type="Proteomes" id="UP001054902">
    <property type="component" value="Unassembled WGS sequence"/>
</dbReference>